<reference evidence="1 2" key="1">
    <citation type="journal article" date="2018" name="Front. Plant Sci.">
        <title>Red Clover (Trifolium pratense) and Zigzag Clover (T. medium) - A Picture of Genomic Similarities and Differences.</title>
        <authorList>
            <person name="Dluhosova J."/>
            <person name="Istvanek J."/>
            <person name="Nedelnik J."/>
            <person name="Repkova J."/>
        </authorList>
    </citation>
    <scope>NUCLEOTIDE SEQUENCE [LARGE SCALE GENOMIC DNA]</scope>
    <source>
        <strain evidence="2">cv. 10/8</strain>
        <tissue evidence="1">Leaf</tissue>
    </source>
</reference>
<evidence type="ECO:0000313" key="1">
    <source>
        <dbReference type="EMBL" id="MCI23282.1"/>
    </source>
</evidence>
<evidence type="ECO:0000313" key="2">
    <source>
        <dbReference type="Proteomes" id="UP000265520"/>
    </source>
</evidence>
<accession>A0A392QHE5</accession>
<dbReference type="Proteomes" id="UP000265520">
    <property type="component" value="Unassembled WGS sequence"/>
</dbReference>
<name>A0A392QHE5_9FABA</name>
<organism evidence="1 2">
    <name type="scientific">Trifolium medium</name>
    <dbReference type="NCBI Taxonomy" id="97028"/>
    <lineage>
        <taxon>Eukaryota</taxon>
        <taxon>Viridiplantae</taxon>
        <taxon>Streptophyta</taxon>
        <taxon>Embryophyta</taxon>
        <taxon>Tracheophyta</taxon>
        <taxon>Spermatophyta</taxon>
        <taxon>Magnoliopsida</taxon>
        <taxon>eudicotyledons</taxon>
        <taxon>Gunneridae</taxon>
        <taxon>Pentapetalae</taxon>
        <taxon>rosids</taxon>
        <taxon>fabids</taxon>
        <taxon>Fabales</taxon>
        <taxon>Fabaceae</taxon>
        <taxon>Papilionoideae</taxon>
        <taxon>50 kb inversion clade</taxon>
        <taxon>NPAAA clade</taxon>
        <taxon>Hologalegina</taxon>
        <taxon>IRL clade</taxon>
        <taxon>Trifolieae</taxon>
        <taxon>Trifolium</taxon>
    </lineage>
</organism>
<proteinExistence type="predicted"/>
<comment type="caution">
    <text evidence="1">The sequence shown here is derived from an EMBL/GenBank/DDBJ whole genome shotgun (WGS) entry which is preliminary data.</text>
</comment>
<keyword evidence="2" id="KW-1185">Reference proteome</keyword>
<dbReference type="EMBL" id="LXQA010135154">
    <property type="protein sequence ID" value="MCI23282.1"/>
    <property type="molecule type" value="Genomic_DNA"/>
</dbReference>
<protein>
    <submittedName>
        <fullName evidence="1">Uncharacterized protein</fullName>
    </submittedName>
</protein>
<dbReference type="AlphaFoldDB" id="A0A392QHE5"/>
<sequence>MRLRVKVDVRLPLKKDAKVKDQNGNWCTSREGLPEGKHHSGWWRSVVEGQVAEEEVAAPPLGAAET</sequence>